<dbReference type="InterPro" id="IPR001279">
    <property type="entry name" value="Metallo-B-lactamas"/>
</dbReference>
<dbReference type="PANTHER" id="PTHR43546:SF3">
    <property type="entry name" value="UPF0173 METAL-DEPENDENT HYDROLASE MJ1163"/>
    <property type="match status" value="1"/>
</dbReference>
<dbReference type="SUPFAM" id="SSF56281">
    <property type="entry name" value="Metallo-hydrolase/oxidoreductase"/>
    <property type="match status" value="1"/>
</dbReference>
<dbReference type="SMART" id="SM00849">
    <property type="entry name" value="Lactamase_B"/>
    <property type="match status" value="1"/>
</dbReference>
<dbReference type="Proteomes" id="UP001549257">
    <property type="component" value="Unassembled WGS sequence"/>
</dbReference>
<dbReference type="PANTHER" id="PTHR43546">
    <property type="entry name" value="UPF0173 METAL-DEPENDENT HYDROLASE MJ1163-RELATED"/>
    <property type="match status" value="1"/>
</dbReference>
<feature type="domain" description="Metallo-beta-lactamase" evidence="1">
    <location>
        <begin position="6"/>
        <end position="173"/>
    </location>
</feature>
<evidence type="ECO:0000313" key="3">
    <source>
        <dbReference type="Proteomes" id="UP001549257"/>
    </source>
</evidence>
<dbReference type="RefSeq" id="WP_354024349.1">
    <property type="nucleotide sequence ID" value="NZ_JBEPSJ010000001.1"/>
</dbReference>
<protein>
    <submittedName>
        <fullName evidence="2">L-ascorbate metabolism protein UlaG (Beta-lactamase superfamily)</fullName>
    </submittedName>
</protein>
<sequence length="211" mass="22593">MKLTKHEHANLVIEKAGETLVVDPGAFTTPMTELRGVVAIVITHEHPDHWTPEQLDRILTMNPDARIYGPQGVAIAASAYPVTVVTDGDQIMAGGFDLKFFGERHAVIHASIPVIDNVGVMVDGILFYPGDAFTVPSVPVAVLAVPSAAPWLKIGEVMDYVEAVAPKRSFPVHEMVLSTIGKDMNNGRIKTATTLGGGEFFVLAPGESIDL</sequence>
<comment type="caution">
    <text evidence="2">The sequence shown here is derived from an EMBL/GenBank/DDBJ whole genome shotgun (WGS) entry which is preliminary data.</text>
</comment>
<dbReference type="EMBL" id="JBEPSJ010000001">
    <property type="protein sequence ID" value="MET4582202.1"/>
    <property type="molecule type" value="Genomic_DNA"/>
</dbReference>
<name>A0ABV2QMI6_9MICO</name>
<evidence type="ECO:0000313" key="2">
    <source>
        <dbReference type="EMBL" id="MET4582202.1"/>
    </source>
</evidence>
<gene>
    <name evidence="2" type="ORF">ABIE21_001692</name>
</gene>
<evidence type="ECO:0000259" key="1">
    <source>
        <dbReference type="SMART" id="SM00849"/>
    </source>
</evidence>
<dbReference type="Pfam" id="PF13483">
    <property type="entry name" value="Lactamase_B_3"/>
    <property type="match status" value="1"/>
</dbReference>
<dbReference type="InterPro" id="IPR036866">
    <property type="entry name" value="RibonucZ/Hydroxyglut_hydro"/>
</dbReference>
<dbReference type="Gene3D" id="3.60.15.10">
    <property type="entry name" value="Ribonuclease Z/Hydroxyacylglutathione hydrolase-like"/>
    <property type="match status" value="1"/>
</dbReference>
<accession>A0ABV2QMI6</accession>
<keyword evidence="3" id="KW-1185">Reference proteome</keyword>
<reference evidence="2 3" key="1">
    <citation type="submission" date="2024-06" db="EMBL/GenBank/DDBJ databases">
        <title>Sorghum-associated microbial communities from plants grown in Nebraska, USA.</title>
        <authorList>
            <person name="Schachtman D."/>
        </authorList>
    </citation>
    <scope>NUCLEOTIDE SEQUENCE [LARGE SCALE GENOMIC DNA]</scope>
    <source>
        <strain evidence="2 3">2857</strain>
    </source>
</reference>
<dbReference type="InterPro" id="IPR050114">
    <property type="entry name" value="UPF0173_UPF0282_UlaG_hydrolase"/>
</dbReference>
<organism evidence="2 3">
    <name type="scientific">Conyzicola nivalis</name>
    <dbReference type="NCBI Taxonomy" id="1477021"/>
    <lineage>
        <taxon>Bacteria</taxon>
        <taxon>Bacillati</taxon>
        <taxon>Actinomycetota</taxon>
        <taxon>Actinomycetes</taxon>
        <taxon>Micrococcales</taxon>
        <taxon>Microbacteriaceae</taxon>
        <taxon>Conyzicola</taxon>
    </lineage>
</organism>
<proteinExistence type="predicted"/>